<dbReference type="InterPro" id="IPR045341">
    <property type="entry name" value="DUF6532"/>
</dbReference>
<organism evidence="2 3">
    <name type="scientific">Pleurotus eryngii</name>
    <name type="common">Boletus of the steppes</name>
    <dbReference type="NCBI Taxonomy" id="5323"/>
    <lineage>
        <taxon>Eukaryota</taxon>
        <taxon>Fungi</taxon>
        <taxon>Dikarya</taxon>
        <taxon>Basidiomycota</taxon>
        <taxon>Agaricomycotina</taxon>
        <taxon>Agaricomycetes</taxon>
        <taxon>Agaricomycetidae</taxon>
        <taxon>Agaricales</taxon>
        <taxon>Pleurotineae</taxon>
        <taxon>Pleurotaceae</taxon>
        <taxon>Pleurotus</taxon>
    </lineage>
</organism>
<accession>A0A9P6D031</accession>
<dbReference type="AlphaFoldDB" id="A0A9P6D031"/>
<gene>
    <name evidence="2" type="ORF">BDN71DRAFT_1437077</name>
</gene>
<dbReference type="EMBL" id="MU154814">
    <property type="protein sequence ID" value="KAF9487131.1"/>
    <property type="molecule type" value="Genomic_DNA"/>
</dbReference>
<sequence length="186" mass="21330">MFRSHKKREIETLIPTLYTPEELNNIGKLLEEQAYIYPWTMAGINTSKIYQARIVIPAVTVVFFGPGDPGHLYYPSHFKSSCQDHPNELEINPLMVAMAMTLVEISLREKQIDAVIELKGDNYDNSFKSHMVRLLEARRANISYYHKLMCKILNSAKGSDHLNTDTESTRARVIANVDWEKLTLSD</sequence>
<comment type="caution">
    <text evidence="2">The sequence shown here is derived from an EMBL/GenBank/DDBJ whole genome shotgun (WGS) entry which is preliminary data.</text>
</comment>
<keyword evidence="3" id="KW-1185">Reference proteome</keyword>
<evidence type="ECO:0000313" key="2">
    <source>
        <dbReference type="EMBL" id="KAF9487131.1"/>
    </source>
</evidence>
<evidence type="ECO:0000313" key="3">
    <source>
        <dbReference type="Proteomes" id="UP000807025"/>
    </source>
</evidence>
<reference evidence="2" key="1">
    <citation type="submission" date="2020-11" db="EMBL/GenBank/DDBJ databases">
        <authorList>
            <consortium name="DOE Joint Genome Institute"/>
            <person name="Ahrendt S."/>
            <person name="Riley R."/>
            <person name="Andreopoulos W."/>
            <person name="Labutti K."/>
            <person name="Pangilinan J."/>
            <person name="Ruiz-Duenas F.J."/>
            <person name="Barrasa J.M."/>
            <person name="Sanchez-Garcia M."/>
            <person name="Camarero S."/>
            <person name="Miyauchi S."/>
            <person name="Serrano A."/>
            <person name="Linde D."/>
            <person name="Babiker R."/>
            <person name="Drula E."/>
            <person name="Ayuso-Fernandez I."/>
            <person name="Pacheco R."/>
            <person name="Padilla G."/>
            <person name="Ferreira P."/>
            <person name="Barriuso J."/>
            <person name="Kellner H."/>
            <person name="Castanera R."/>
            <person name="Alfaro M."/>
            <person name="Ramirez L."/>
            <person name="Pisabarro A.G."/>
            <person name="Kuo A."/>
            <person name="Tritt A."/>
            <person name="Lipzen A."/>
            <person name="He G."/>
            <person name="Yan M."/>
            <person name="Ng V."/>
            <person name="Cullen D."/>
            <person name="Martin F."/>
            <person name="Rosso M.-N."/>
            <person name="Henrissat B."/>
            <person name="Hibbett D."/>
            <person name="Martinez A.T."/>
            <person name="Grigoriev I.V."/>
        </authorList>
    </citation>
    <scope>NUCLEOTIDE SEQUENCE</scope>
    <source>
        <strain evidence="2">ATCC 90797</strain>
    </source>
</reference>
<feature type="domain" description="DUF6532" evidence="1">
    <location>
        <begin position="2"/>
        <end position="134"/>
    </location>
</feature>
<proteinExistence type="predicted"/>
<evidence type="ECO:0000259" key="1">
    <source>
        <dbReference type="Pfam" id="PF20149"/>
    </source>
</evidence>
<dbReference type="OrthoDB" id="2651384at2759"/>
<dbReference type="Pfam" id="PF20149">
    <property type="entry name" value="DUF6532"/>
    <property type="match status" value="1"/>
</dbReference>
<protein>
    <recommendedName>
        <fullName evidence="1">DUF6532 domain-containing protein</fullName>
    </recommendedName>
</protein>
<name>A0A9P6D031_PLEER</name>
<dbReference type="Proteomes" id="UP000807025">
    <property type="component" value="Unassembled WGS sequence"/>
</dbReference>